<feature type="region of interest" description="Disordered" evidence="1">
    <location>
        <begin position="1"/>
        <end position="40"/>
    </location>
</feature>
<proteinExistence type="predicted"/>
<evidence type="ECO:0008006" key="4">
    <source>
        <dbReference type="Google" id="ProtNLM"/>
    </source>
</evidence>
<dbReference type="RefSeq" id="WP_146478914.1">
    <property type="nucleotide sequence ID" value="NZ_CP042266.1"/>
</dbReference>
<dbReference type="EMBL" id="CP042266">
    <property type="protein sequence ID" value="QDY75603.1"/>
    <property type="molecule type" value="Genomic_DNA"/>
</dbReference>
<evidence type="ECO:0000313" key="2">
    <source>
        <dbReference type="EMBL" id="QDY75603.1"/>
    </source>
</evidence>
<sequence length="185" mass="19433">MDTVGAARTAAEQSGPAAGPEESSVTWCPSGRPDRPESQVLGVRSGQDGKVVYLERPLPAAEVLGAVPEGVEPTRVLRFASHCVSACVHRRGNDCTLVERVGVLPAAGETRSVPRCHLRDRCQWWQQTGVSACYRCPAVATATFQEDALATLVADPATTLEQLDEWIAGSPDGPSPDGPSGTAKG</sequence>
<dbReference type="OrthoDB" id="571920at2"/>
<keyword evidence="3" id="KW-1185">Reference proteome</keyword>
<dbReference type="KEGG" id="sqz:FQU76_02735"/>
<feature type="region of interest" description="Disordered" evidence="1">
    <location>
        <begin position="165"/>
        <end position="185"/>
    </location>
</feature>
<organism evidence="2 3">
    <name type="scientific">Streptomyces qinzhouensis</name>
    <dbReference type="NCBI Taxonomy" id="2599401"/>
    <lineage>
        <taxon>Bacteria</taxon>
        <taxon>Bacillati</taxon>
        <taxon>Actinomycetota</taxon>
        <taxon>Actinomycetes</taxon>
        <taxon>Kitasatosporales</taxon>
        <taxon>Streptomycetaceae</taxon>
        <taxon>Streptomyces</taxon>
    </lineage>
</organism>
<dbReference type="AlphaFoldDB" id="A0A5B8JDT1"/>
<name>A0A5B8JDT1_9ACTN</name>
<protein>
    <recommendedName>
        <fullName evidence="4">Nitrogen fixation protein</fullName>
    </recommendedName>
</protein>
<evidence type="ECO:0000313" key="3">
    <source>
        <dbReference type="Proteomes" id="UP000320580"/>
    </source>
</evidence>
<accession>A0A5B8JDT1</accession>
<evidence type="ECO:0000256" key="1">
    <source>
        <dbReference type="SAM" id="MobiDB-lite"/>
    </source>
</evidence>
<dbReference type="Proteomes" id="UP000320580">
    <property type="component" value="Chromosome"/>
</dbReference>
<reference evidence="2 3" key="1">
    <citation type="submission" date="2019-07" db="EMBL/GenBank/DDBJ databases">
        <authorList>
            <person name="Zhu P."/>
        </authorList>
    </citation>
    <scope>NUCLEOTIDE SEQUENCE [LARGE SCALE GENOMIC DNA]</scope>
    <source>
        <strain evidence="2 3">SSL-25</strain>
    </source>
</reference>
<gene>
    <name evidence="2" type="ORF">FQU76_02735</name>
</gene>